<protein>
    <recommendedName>
        <fullName evidence="1">PPM-type phosphatase domain-containing protein</fullName>
    </recommendedName>
</protein>
<dbReference type="Proteomes" id="UP000184501">
    <property type="component" value="Unassembled WGS sequence"/>
</dbReference>
<dbReference type="InterPro" id="IPR001932">
    <property type="entry name" value="PPM-type_phosphatase-like_dom"/>
</dbReference>
<accession>A0A1M5EQ99</accession>
<dbReference type="Gene3D" id="3.60.40.10">
    <property type="entry name" value="PPM-type phosphatase domain"/>
    <property type="match status" value="1"/>
</dbReference>
<name>A0A1M5EQ99_STRHI</name>
<dbReference type="RefSeq" id="WP_073484097.1">
    <property type="nucleotide sequence ID" value="NZ_FQVN01000005.1"/>
</dbReference>
<sequence>MTAAVAAAQRTPLLGIVAAAELCGEPVLGERRPTGAIVVATAWPGQGWVVSWAGDSAAYSYQPKRECGRGVRRLTVPHTHGQLMRERGKPEEEARRWDSRIYNSLASSVHVGIRAISSDAPYLVLATDGLRLPADRIEAVLREHLSDPVLCADQLLKEARTRSRDDIAVVVVPHPHPVDERG</sequence>
<evidence type="ECO:0000313" key="2">
    <source>
        <dbReference type="EMBL" id="SHF81468.1"/>
    </source>
</evidence>
<evidence type="ECO:0000313" key="3">
    <source>
        <dbReference type="Proteomes" id="UP000184501"/>
    </source>
</evidence>
<dbReference type="OrthoDB" id="9801841at2"/>
<dbReference type="STRING" id="2017.SAMN05444320_10587"/>
<dbReference type="AlphaFoldDB" id="A0A1M5EQ99"/>
<dbReference type="EMBL" id="FQVN01000005">
    <property type="protein sequence ID" value="SHF81468.1"/>
    <property type="molecule type" value="Genomic_DNA"/>
</dbReference>
<feature type="domain" description="PPM-type phosphatase" evidence="1">
    <location>
        <begin position="1"/>
        <end position="174"/>
    </location>
</feature>
<reference evidence="2 3" key="1">
    <citation type="submission" date="2016-11" db="EMBL/GenBank/DDBJ databases">
        <authorList>
            <person name="Jaros S."/>
            <person name="Januszkiewicz K."/>
            <person name="Wedrychowicz H."/>
        </authorList>
    </citation>
    <scope>NUCLEOTIDE SEQUENCE [LARGE SCALE GENOMIC DNA]</scope>
    <source>
        <strain evidence="2 3">DSM 44523</strain>
    </source>
</reference>
<keyword evidence="3" id="KW-1185">Reference proteome</keyword>
<dbReference type="PROSITE" id="PS51746">
    <property type="entry name" value="PPM_2"/>
    <property type="match status" value="1"/>
</dbReference>
<gene>
    <name evidence="2" type="ORF">SAMN05444320_10587</name>
</gene>
<dbReference type="InterPro" id="IPR036457">
    <property type="entry name" value="PPM-type-like_dom_sf"/>
</dbReference>
<evidence type="ECO:0000259" key="1">
    <source>
        <dbReference type="PROSITE" id="PS51746"/>
    </source>
</evidence>
<dbReference type="SUPFAM" id="SSF81606">
    <property type="entry name" value="PP2C-like"/>
    <property type="match status" value="1"/>
</dbReference>
<organism evidence="2 3">
    <name type="scientific">Streptoalloteichus hindustanus</name>
    <dbReference type="NCBI Taxonomy" id="2017"/>
    <lineage>
        <taxon>Bacteria</taxon>
        <taxon>Bacillati</taxon>
        <taxon>Actinomycetota</taxon>
        <taxon>Actinomycetes</taxon>
        <taxon>Pseudonocardiales</taxon>
        <taxon>Pseudonocardiaceae</taxon>
        <taxon>Streptoalloteichus</taxon>
    </lineage>
</organism>
<proteinExistence type="predicted"/>